<dbReference type="WBParaSite" id="SSLN_0002003301-mRNA-1">
    <property type="protein sequence ID" value="SSLN_0002003301-mRNA-1"/>
    <property type="gene ID" value="SSLN_0002003301"/>
</dbReference>
<dbReference type="AlphaFoldDB" id="A0A183TS58"/>
<keyword evidence="1" id="KW-0812">Transmembrane</keyword>
<evidence type="ECO:0000256" key="1">
    <source>
        <dbReference type="SAM" id="Phobius"/>
    </source>
</evidence>
<keyword evidence="1" id="KW-0472">Membrane</keyword>
<protein>
    <submittedName>
        <fullName evidence="2 4">Uncharacterized protein</fullName>
    </submittedName>
</protein>
<evidence type="ECO:0000313" key="4">
    <source>
        <dbReference type="WBParaSite" id="SSLN_0002003301-mRNA-1"/>
    </source>
</evidence>
<dbReference type="Proteomes" id="UP000275846">
    <property type="component" value="Unassembled WGS sequence"/>
</dbReference>
<sequence>MTLHFLVDAHNLAMTQEEFFHLLEEANSDSDSFWLVQHSLGLHSVKDLSKVNEVGVQLFVVMVVVLELLVLFFAAGGSGGCEGVRVGVGADVDAAACVAGVFGGEGGGGVVAGGVWGAGVSGGGDGGTRGSGFSGVACFL</sequence>
<evidence type="ECO:0000313" key="2">
    <source>
        <dbReference type="EMBL" id="VDM05692.1"/>
    </source>
</evidence>
<feature type="transmembrane region" description="Helical" evidence="1">
    <location>
        <begin position="54"/>
        <end position="75"/>
    </location>
</feature>
<reference evidence="2 3" key="2">
    <citation type="submission" date="2018-11" db="EMBL/GenBank/DDBJ databases">
        <authorList>
            <consortium name="Pathogen Informatics"/>
        </authorList>
    </citation>
    <scope>NUCLEOTIDE SEQUENCE [LARGE SCALE GENOMIC DNA]</scope>
    <source>
        <strain evidence="2 3">NST_G2</strain>
    </source>
</reference>
<accession>A0A183TS58</accession>
<keyword evidence="3" id="KW-1185">Reference proteome</keyword>
<gene>
    <name evidence="2" type="ORF">SSLN_LOCUS19306</name>
</gene>
<reference evidence="4" key="1">
    <citation type="submission" date="2016-06" db="UniProtKB">
        <authorList>
            <consortium name="WormBaseParasite"/>
        </authorList>
    </citation>
    <scope>IDENTIFICATION</scope>
</reference>
<dbReference type="EMBL" id="UYSU01046993">
    <property type="protein sequence ID" value="VDM05692.1"/>
    <property type="molecule type" value="Genomic_DNA"/>
</dbReference>
<evidence type="ECO:0000313" key="3">
    <source>
        <dbReference type="Proteomes" id="UP000275846"/>
    </source>
</evidence>
<keyword evidence="1" id="KW-1133">Transmembrane helix</keyword>
<name>A0A183TS58_SCHSO</name>
<organism evidence="4">
    <name type="scientific">Schistocephalus solidus</name>
    <name type="common">Tapeworm</name>
    <dbReference type="NCBI Taxonomy" id="70667"/>
    <lineage>
        <taxon>Eukaryota</taxon>
        <taxon>Metazoa</taxon>
        <taxon>Spiralia</taxon>
        <taxon>Lophotrochozoa</taxon>
        <taxon>Platyhelminthes</taxon>
        <taxon>Cestoda</taxon>
        <taxon>Eucestoda</taxon>
        <taxon>Diphyllobothriidea</taxon>
        <taxon>Diphyllobothriidae</taxon>
        <taxon>Schistocephalus</taxon>
    </lineage>
</organism>
<proteinExistence type="predicted"/>